<name>A0A9W6KL29_9ACTN</name>
<dbReference type="EMBL" id="BSFP01000041">
    <property type="protein sequence ID" value="GLL04067.1"/>
    <property type="molecule type" value="Genomic_DNA"/>
</dbReference>
<dbReference type="AlphaFoldDB" id="A0A9W6KL29"/>
<reference evidence="1" key="1">
    <citation type="journal article" date="2014" name="Int. J. Syst. Evol. Microbiol.">
        <title>Complete genome sequence of Corynebacterium casei LMG S-19264T (=DSM 44701T), isolated from a smear-ripened cheese.</title>
        <authorList>
            <consortium name="US DOE Joint Genome Institute (JGI-PGF)"/>
            <person name="Walter F."/>
            <person name="Albersmeier A."/>
            <person name="Kalinowski J."/>
            <person name="Ruckert C."/>
        </authorList>
    </citation>
    <scope>NUCLEOTIDE SEQUENCE</scope>
    <source>
        <strain evidence="1">VKM Ac-1321</strain>
    </source>
</reference>
<sequence>MRYGGRQPGDVSYPGVPAAAQAELLALVAEVAARVGVAGPDAVLLTGFGTIRSWASRRRRLLLVGLPLLQCLTVDEVRALVAHELAVVDHRRAHLVVRLRALYEEAVDPLSLAPSARAETIARATHDFAVALERKADQAASSASGLHTAARAVVKADLAAFEFADLAFDVEEQVWQRTSAAVQDLHAGWREAVRAGAVVAALDDDTRTALMARHPSLAGAIASLSPAHVALRVADAVPLVPLPPDLERELARHVLRREGDQWVTFAALPAGPDWLERQARAVTDQVATLLRRPPAGPAEVVEVLLTRLDELVAANWPAQPEPPAEPEELDGTPSVVVVAEAALTARGWRRVHPAAAGVLQGPEGEQHNLTLLARAALDSPAALAVLLELLSRDQLST</sequence>
<organism evidence="1 2">
    <name type="scientific">Dactylosporangium matsuzakiense</name>
    <dbReference type="NCBI Taxonomy" id="53360"/>
    <lineage>
        <taxon>Bacteria</taxon>
        <taxon>Bacillati</taxon>
        <taxon>Actinomycetota</taxon>
        <taxon>Actinomycetes</taxon>
        <taxon>Micromonosporales</taxon>
        <taxon>Micromonosporaceae</taxon>
        <taxon>Dactylosporangium</taxon>
    </lineage>
</organism>
<comment type="caution">
    <text evidence="1">The sequence shown here is derived from an EMBL/GenBank/DDBJ whole genome shotgun (WGS) entry which is preliminary data.</text>
</comment>
<proteinExistence type="predicted"/>
<protein>
    <submittedName>
        <fullName evidence="1">Uncharacterized protein</fullName>
    </submittedName>
</protein>
<evidence type="ECO:0000313" key="1">
    <source>
        <dbReference type="EMBL" id="GLL04067.1"/>
    </source>
</evidence>
<reference evidence="1" key="2">
    <citation type="submission" date="2023-01" db="EMBL/GenBank/DDBJ databases">
        <authorList>
            <person name="Sun Q."/>
            <person name="Evtushenko L."/>
        </authorList>
    </citation>
    <scope>NUCLEOTIDE SEQUENCE</scope>
    <source>
        <strain evidence="1">VKM Ac-1321</strain>
    </source>
</reference>
<keyword evidence="2" id="KW-1185">Reference proteome</keyword>
<gene>
    <name evidence="1" type="ORF">GCM10017581_058140</name>
</gene>
<evidence type="ECO:0000313" key="2">
    <source>
        <dbReference type="Proteomes" id="UP001143480"/>
    </source>
</evidence>
<dbReference type="Proteomes" id="UP001143480">
    <property type="component" value="Unassembled WGS sequence"/>
</dbReference>
<dbReference type="Gene3D" id="3.30.2010.10">
    <property type="entry name" value="Metalloproteases ('zincins'), catalytic domain"/>
    <property type="match status" value="1"/>
</dbReference>
<accession>A0A9W6KL29</accession>